<dbReference type="GO" id="GO:0003964">
    <property type="term" value="F:RNA-directed DNA polymerase activity"/>
    <property type="evidence" value="ECO:0007669"/>
    <property type="project" value="UniProtKB-KW"/>
</dbReference>
<dbReference type="AlphaFoldDB" id="A0AAV4DQV6"/>
<evidence type="ECO:0000313" key="1">
    <source>
        <dbReference type="EMBL" id="GFO46440.1"/>
    </source>
</evidence>
<protein>
    <submittedName>
        <fullName evidence="1">Reverse transcriptase</fullName>
    </submittedName>
</protein>
<sequence length="108" mass="12057">MVSESALRSAGTLLSQVRALPLVPWPGGRPESLRSPHCGLVIYKNQPIPISFSRVLLQDSVSRMFTESWRFDFAAHGGVIIISPLFSVRPVQTLSLLFLHRLMLLMDV</sequence>
<gene>
    <name evidence="1" type="ORF">PoB_007294500</name>
</gene>
<evidence type="ECO:0000313" key="2">
    <source>
        <dbReference type="Proteomes" id="UP000735302"/>
    </source>
</evidence>
<comment type="caution">
    <text evidence="1">The sequence shown here is derived from an EMBL/GenBank/DDBJ whole genome shotgun (WGS) entry which is preliminary data.</text>
</comment>
<keyword evidence="1" id="KW-0695">RNA-directed DNA polymerase</keyword>
<dbReference type="EMBL" id="BLXT01008186">
    <property type="protein sequence ID" value="GFO46440.1"/>
    <property type="molecule type" value="Genomic_DNA"/>
</dbReference>
<accession>A0AAV4DQV6</accession>
<reference evidence="1 2" key="1">
    <citation type="journal article" date="2021" name="Elife">
        <title>Chloroplast acquisition without the gene transfer in kleptoplastic sea slugs, Plakobranchus ocellatus.</title>
        <authorList>
            <person name="Maeda T."/>
            <person name="Takahashi S."/>
            <person name="Yoshida T."/>
            <person name="Shimamura S."/>
            <person name="Takaki Y."/>
            <person name="Nagai Y."/>
            <person name="Toyoda A."/>
            <person name="Suzuki Y."/>
            <person name="Arimoto A."/>
            <person name="Ishii H."/>
            <person name="Satoh N."/>
            <person name="Nishiyama T."/>
            <person name="Hasebe M."/>
            <person name="Maruyama T."/>
            <person name="Minagawa J."/>
            <person name="Obokata J."/>
            <person name="Shigenobu S."/>
        </authorList>
    </citation>
    <scope>NUCLEOTIDE SEQUENCE [LARGE SCALE GENOMIC DNA]</scope>
</reference>
<organism evidence="1 2">
    <name type="scientific">Plakobranchus ocellatus</name>
    <dbReference type="NCBI Taxonomy" id="259542"/>
    <lineage>
        <taxon>Eukaryota</taxon>
        <taxon>Metazoa</taxon>
        <taxon>Spiralia</taxon>
        <taxon>Lophotrochozoa</taxon>
        <taxon>Mollusca</taxon>
        <taxon>Gastropoda</taxon>
        <taxon>Heterobranchia</taxon>
        <taxon>Euthyneura</taxon>
        <taxon>Panpulmonata</taxon>
        <taxon>Sacoglossa</taxon>
        <taxon>Placobranchoidea</taxon>
        <taxon>Plakobranchidae</taxon>
        <taxon>Plakobranchus</taxon>
    </lineage>
</organism>
<proteinExistence type="predicted"/>
<keyword evidence="2" id="KW-1185">Reference proteome</keyword>
<dbReference type="Proteomes" id="UP000735302">
    <property type="component" value="Unassembled WGS sequence"/>
</dbReference>
<keyword evidence="1" id="KW-0808">Transferase</keyword>
<name>A0AAV4DQV6_9GAST</name>
<keyword evidence="1" id="KW-0548">Nucleotidyltransferase</keyword>